<evidence type="ECO:0000313" key="2">
    <source>
        <dbReference type="Proteomes" id="UP001216674"/>
    </source>
</evidence>
<evidence type="ECO:0008006" key="3">
    <source>
        <dbReference type="Google" id="ProtNLM"/>
    </source>
</evidence>
<dbReference type="RefSeq" id="WP_276268866.1">
    <property type="nucleotide sequence ID" value="NZ_JARJLM010000649.1"/>
</dbReference>
<accession>A0ABT6B2E3</accession>
<gene>
    <name evidence="1" type="ORF">P3W85_39830</name>
</gene>
<dbReference type="Proteomes" id="UP001216674">
    <property type="component" value="Unassembled WGS sequence"/>
</dbReference>
<proteinExistence type="predicted"/>
<comment type="caution">
    <text evidence="1">The sequence shown here is derived from an EMBL/GenBank/DDBJ whole genome shotgun (WGS) entry which is preliminary data.</text>
</comment>
<dbReference type="EMBL" id="JARJLM010000649">
    <property type="protein sequence ID" value="MDF3839045.1"/>
    <property type="molecule type" value="Genomic_DNA"/>
</dbReference>
<protein>
    <recommendedName>
        <fullName evidence="3">Competence protein CoiA</fullName>
    </recommendedName>
</protein>
<sequence>MKLALHPNEARMITVQSYLDEFGDGLAPGRLPQARCPICHRPLLLIAARSARIRPRFSHDTHKRARCPLVRNGDSPEEITVAAQPDSLLAERNLNRFLGKWQWHLDLMRHAHCVPSLTIHRFISLIDVATHRNLWAYPDLREECVPFVLLSYAGFMRGERGYRTGGSWVRFWFDASVRDVSDLHVPRPHPPLFFRTHYARPRATPLPAQHHLFHIEEVSLAPGFLDRPVPQVSVTDMEAFWARLARRRS</sequence>
<evidence type="ECO:0000313" key="1">
    <source>
        <dbReference type="EMBL" id="MDF3839045.1"/>
    </source>
</evidence>
<name>A0ABT6B2E3_9BURK</name>
<keyword evidence="2" id="KW-1185">Reference proteome</keyword>
<reference evidence="1 2" key="1">
    <citation type="submission" date="2023-03" db="EMBL/GenBank/DDBJ databases">
        <title>Draft assemblies of triclosan tolerant bacteria isolated from returned activated sludge.</title>
        <authorList>
            <person name="Van Hamelsveld S."/>
        </authorList>
    </citation>
    <scope>NUCLEOTIDE SEQUENCE [LARGE SCALE GENOMIC DNA]</scope>
    <source>
        <strain evidence="1 2">GW210010_S58</strain>
    </source>
</reference>
<organism evidence="1 2">
    <name type="scientific">Cupriavidus basilensis</name>
    <dbReference type="NCBI Taxonomy" id="68895"/>
    <lineage>
        <taxon>Bacteria</taxon>
        <taxon>Pseudomonadati</taxon>
        <taxon>Pseudomonadota</taxon>
        <taxon>Betaproteobacteria</taxon>
        <taxon>Burkholderiales</taxon>
        <taxon>Burkholderiaceae</taxon>
        <taxon>Cupriavidus</taxon>
    </lineage>
</organism>